<protein>
    <submittedName>
        <fullName evidence="1">Unnamed protein product</fullName>
    </submittedName>
</protein>
<dbReference type="Proteomes" id="UP001165121">
    <property type="component" value="Unassembled WGS sequence"/>
</dbReference>
<dbReference type="Pfam" id="PF14223">
    <property type="entry name" value="Retrotran_gag_2"/>
    <property type="match status" value="1"/>
</dbReference>
<dbReference type="AlphaFoldDB" id="A0A9W6XK56"/>
<organism evidence="1 2">
    <name type="scientific">Phytophthora fragariaefolia</name>
    <dbReference type="NCBI Taxonomy" id="1490495"/>
    <lineage>
        <taxon>Eukaryota</taxon>
        <taxon>Sar</taxon>
        <taxon>Stramenopiles</taxon>
        <taxon>Oomycota</taxon>
        <taxon>Peronosporomycetes</taxon>
        <taxon>Peronosporales</taxon>
        <taxon>Peronosporaceae</taxon>
        <taxon>Phytophthora</taxon>
    </lineage>
</organism>
<evidence type="ECO:0000313" key="2">
    <source>
        <dbReference type="Proteomes" id="UP001165121"/>
    </source>
</evidence>
<proteinExistence type="predicted"/>
<accession>A0A9W6XK56</accession>
<dbReference type="EMBL" id="BSXT01001236">
    <property type="protein sequence ID" value="GMF40289.1"/>
    <property type="molecule type" value="Genomic_DNA"/>
</dbReference>
<gene>
    <name evidence="1" type="ORF">Pfra01_001230500</name>
</gene>
<dbReference type="OrthoDB" id="120385at2759"/>
<sequence length="226" mass="23934">MTTPQTTSAAALASASTTLSTAAITTASSVPPATLPGAVASMQMAAVTGVATSTMMTSLMGGFAFTNVTNSGVPPRIVSPVVPSVAYGQGSCYSAAVSGAPVATVPHICQGTGVPGIKDISNKPPVMKSSFDLYAVQLQTYLTRLSLWGIIDGSDVRPLFDVNMQAEFDARDNATREAILRGVPEGVAEMICHERSAREMWIRFENKQTKREFANYIFAREQLYSN</sequence>
<evidence type="ECO:0000313" key="1">
    <source>
        <dbReference type="EMBL" id="GMF40289.1"/>
    </source>
</evidence>
<name>A0A9W6XK56_9STRA</name>
<reference evidence="1" key="1">
    <citation type="submission" date="2023-04" db="EMBL/GenBank/DDBJ databases">
        <title>Phytophthora fragariaefolia NBRC 109709.</title>
        <authorList>
            <person name="Ichikawa N."/>
            <person name="Sato H."/>
            <person name="Tonouchi N."/>
        </authorList>
    </citation>
    <scope>NUCLEOTIDE SEQUENCE</scope>
    <source>
        <strain evidence="1">NBRC 109709</strain>
    </source>
</reference>
<comment type="caution">
    <text evidence="1">The sequence shown here is derived from an EMBL/GenBank/DDBJ whole genome shotgun (WGS) entry which is preliminary data.</text>
</comment>
<keyword evidence="2" id="KW-1185">Reference proteome</keyword>